<sequence length="187" mass="21642">MTEDRRKELVHWLPLAEWWYNTSYHSSIRTTPYEVVYRQPPVHIPYEALGSSLDVVDRSLQHREATVRMLKEHLHNAQHRIKVQVARKEVRGNLLQGTWCLLSCVPINKRLSNHSLCQGSLGPLKFCSGLEWWLTDWNCRKGHEFTPVIPVSQLKKKTGSYSCTSYLPTTLTTHNTWTCYTGAGSYT</sequence>
<comment type="caution">
    <text evidence="1">The sequence shown here is derived from an EMBL/GenBank/DDBJ whole genome shotgun (WGS) entry which is preliminary data.</text>
</comment>
<protein>
    <submittedName>
        <fullName evidence="1">Uncharacterized protein</fullName>
    </submittedName>
</protein>
<dbReference type="InterPro" id="IPR036397">
    <property type="entry name" value="RNaseH_sf"/>
</dbReference>
<name>A0AAW2ML13_9LAMI</name>
<reference evidence="1" key="1">
    <citation type="submission" date="2020-06" db="EMBL/GenBank/DDBJ databases">
        <authorList>
            <person name="Li T."/>
            <person name="Hu X."/>
            <person name="Zhang T."/>
            <person name="Song X."/>
            <person name="Zhang H."/>
            <person name="Dai N."/>
            <person name="Sheng W."/>
            <person name="Hou X."/>
            <person name="Wei L."/>
        </authorList>
    </citation>
    <scope>NUCLEOTIDE SEQUENCE</scope>
    <source>
        <strain evidence="1">G01</strain>
        <tissue evidence="1">Leaf</tissue>
    </source>
</reference>
<reference evidence="1" key="2">
    <citation type="journal article" date="2024" name="Plant">
        <title>Genomic evolution and insights into agronomic trait innovations of Sesamum species.</title>
        <authorList>
            <person name="Miao H."/>
            <person name="Wang L."/>
            <person name="Qu L."/>
            <person name="Liu H."/>
            <person name="Sun Y."/>
            <person name="Le M."/>
            <person name="Wang Q."/>
            <person name="Wei S."/>
            <person name="Zheng Y."/>
            <person name="Lin W."/>
            <person name="Duan Y."/>
            <person name="Cao H."/>
            <person name="Xiong S."/>
            <person name="Wang X."/>
            <person name="Wei L."/>
            <person name="Li C."/>
            <person name="Ma Q."/>
            <person name="Ju M."/>
            <person name="Zhao R."/>
            <person name="Li G."/>
            <person name="Mu C."/>
            <person name="Tian Q."/>
            <person name="Mei H."/>
            <person name="Zhang T."/>
            <person name="Gao T."/>
            <person name="Zhang H."/>
        </authorList>
    </citation>
    <scope>NUCLEOTIDE SEQUENCE</scope>
    <source>
        <strain evidence="1">G01</strain>
    </source>
</reference>
<dbReference type="AlphaFoldDB" id="A0AAW2ML13"/>
<dbReference type="Gene3D" id="3.30.420.10">
    <property type="entry name" value="Ribonuclease H-like superfamily/Ribonuclease H"/>
    <property type="match status" value="1"/>
</dbReference>
<dbReference type="GO" id="GO:0003676">
    <property type="term" value="F:nucleic acid binding"/>
    <property type="evidence" value="ECO:0007669"/>
    <property type="project" value="InterPro"/>
</dbReference>
<organism evidence="1">
    <name type="scientific">Sesamum angustifolium</name>
    <dbReference type="NCBI Taxonomy" id="2727405"/>
    <lineage>
        <taxon>Eukaryota</taxon>
        <taxon>Viridiplantae</taxon>
        <taxon>Streptophyta</taxon>
        <taxon>Embryophyta</taxon>
        <taxon>Tracheophyta</taxon>
        <taxon>Spermatophyta</taxon>
        <taxon>Magnoliopsida</taxon>
        <taxon>eudicotyledons</taxon>
        <taxon>Gunneridae</taxon>
        <taxon>Pentapetalae</taxon>
        <taxon>asterids</taxon>
        <taxon>lamiids</taxon>
        <taxon>Lamiales</taxon>
        <taxon>Pedaliaceae</taxon>
        <taxon>Sesamum</taxon>
    </lineage>
</organism>
<proteinExistence type="predicted"/>
<gene>
    <name evidence="1" type="ORF">Sangu_1709300</name>
</gene>
<dbReference type="EMBL" id="JACGWK010000010">
    <property type="protein sequence ID" value="KAL0331638.1"/>
    <property type="molecule type" value="Genomic_DNA"/>
</dbReference>
<accession>A0AAW2ML13</accession>
<evidence type="ECO:0000313" key="1">
    <source>
        <dbReference type="EMBL" id="KAL0331638.1"/>
    </source>
</evidence>